<dbReference type="InterPro" id="IPR035965">
    <property type="entry name" value="PAS-like_dom_sf"/>
</dbReference>
<dbReference type="PANTHER" id="PTHR43711:SF1">
    <property type="entry name" value="HISTIDINE KINASE 1"/>
    <property type="match status" value="1"/>
</dbReference>
<dbReference type="Pfam" id="PF00512">
    <property type="entry name" value="HisKA"/>
    <property type="match status" value="1"/>
</dbReference>
<dbReference type="Pfam" id="PF00989">
    <property type="entry name" value="PAS"/>
    <property type="match status" value="1"/>
</dbReference>
<dbReference type="GO" id="GO:0000155">
    <property type="term" value="F:phosphorelay sensor kinase activity"/>
    <property type="evidence" value="ECO:0007669"/>
    <property type="project" value="InterPro"/>
</dbReference>
<dbReference type="InterPro" id="IPR005467">
    <property type="entry name" value="His_kinase_dom"/>
</dbReference>
<dbReference type="SMART" id="SM00387">
    <property type="entry name" value="HATPase_c"/>
    <property type="match status" value="1"/>
</dbReference>
<dbReference type="Gene3D" id="3.30.450.20">
    <property type="entry name" value="PAS domain"/>
    <property type="match status" value="3"/>
</dbReference>
<dbReference type="InterPro" id="IPR013767">
    <property type="entry name" value="PAS_fold"/>
</dbReference>
<dbReference type="CDD" id="cd00130">
    <property type="entry name" value="PAS"/>
    <property type="match status" value="2"/>
</dbReference>
<evidence type="ECO:0000259" key="8">
    <source>
        <dbReference type="PROSITE" id="PS50109"/>
    </source>
</evidence>
<comment type="catalytic activity">
    <reaction evidence="1">
        <text>ATP + protein L-histidine = ADP + protein N-phospho-L-histidine.</text>
        <dbReference type="EC" id="2.7.13.3"/>
    </reaction>
</comment>
<dbReference type="PROSITE" id="PS50109">
    <property type="entry name" value="HIS_KIN"/>
    <property type="match status" value="1"/>
</dbReference>
<dbReference type="CDD" id="cd16922">
    <property type="entry name" value="HATPase_EvgS-ArcB-TorS-like"/>
    <property type="match status" value="1"/>
</dbReference>
<evidence type="ECO:0000256" key="2">
    <source>
        <dbReference type="ARBA" id="ARBA00012438"/>
    </source>
</evidence>
<keyword evidence="7" id="KW-0472">Membrane</keyword>
<dbReference type="InterPro" id="IPR003661">
    <property type="entry name" value="HisK_dim/P_dom"/>
</dbReference>
<dbReference type="CDD" id="cd00082">
    <property type="entry name" value="HisKA"/>
    <property type="match status" value="1"/>
</dbReference>
<dbReference type="GO" id="GO:0006355">
    <property type="term" value="P:regulation of DNA-templated transcription"/>
    <property type="evidence" value="ECO:0007669"/>
    <property type="project" value="InterPro"/>
</dbReference>
<evidence type="ECO:0000259" key="9">
    <source>
        <dbReference type="PROSITE" id="PS50112"/>
    </source>
</evidence>
<evidence type="ECO:0000256" key="4">
    <source>
        <dbReference type="ARBA" id="ARBA00022679"/>
    </source>
</evidence>
<dbReference type="Gene3D" id="1.10.287.130">
    <property type="match status" value="1"/>
</dbReference>
<dbReference type="SMART" id="SM00388">
    <property type="entry name" value="HisKA"/>
    <property type="match status" value="1"/>
</dbReference>
<name>E6QIY0_9ZZZZ</name>
<gene>
    <name evidence="10" type="ORF">CARN6_0520</name>
</gene>
<dbReference type="FunFam" id="1.10.287.130:FF:000001">
    <property type="entry name" value="Two-component sensor histidine kinase"/>
    <property type="match status" value="1"/>
</dbReference>
<dbReference type="Pfam" id="PF02518">
    <property type="entry name" value="HATPase_c"/>
    <property type="match status" value="1"/>
</dbReference>
<evidence type="ECO:0000256" key="3">
    <source>
        <dbReference type="ARBA" id="ARBA00022553"/>
    </source>
</evidence>
<reference evidence="10" key="1">
    <citation type="submission" date="2009-10" db="EMBL/GenBank/DDBJ databases">
        <title>Diversity of trophic interactions inside an arsenic-rich microbial ecosystem.</title>
        <authorList>
            <person name="Bertin P.N."/>
            <person name="Heinrich-Salmeron A."/>
            <person name="Pelletier E."/>
            <person name="Goulhen-Chollet F."/>
            <person name="Arsene-Ploetze F."/>
            <person name="Gallien S."/>
            <person name="Calteau A."/>
            <person name="Vallenet D."/>
            <person name="Casiot C."/>
            <person name="Chane-Woon-Ming B."/>
            <person name="Giloteaux L."/>
            <person name="Barakat M."/>
            <person name="Bonnefoy V."/>
            <person name="Bruneel O."/>
            <person name="Chandler M."/>
            <person name="Cleiss J."/>
            <person name="Duran R."/>
            <person name="Elbaz-Poulichet F."/>
            <person name="Fonknechten N."/>
            <person name="Lauga B."/>
            <person name="Mornico D."/>
            <person name="Ortet P."/>
            <person name="Schaeffer C."/>
            <person name="Siguier P."/>
            <person name="Alexander Thil Smith A."/>
            <person name="Van Dorsselaer A."/>
            <person name="Weissenbach J."/>
            <person name="Medigue C."/>
            <person name="Le Paslier D."/>
        </authorList>
    </citation>
    <scope>NUCLEOTIDE SEQUENCE</scope>
</reference>
<dbReference type="EMBL" id="CABQ01000076">
    <property type="protein sequence ID" value="CBI07196.1"/>
    <property type="molecule type" value="Genomic_DNA"/>
</dbReference>
<dbReference type="InterPro" id="IPR013656">
    <property type="entry name" value="PAS_4"/>
</dbReference>
<feature type="domain" description="PAS" evidence="9">
    <location>
        <begin position="112"/>
        <end position="182"/>
    </location>
</feature>
<accession>E6QIY0</accession>
<dbReference type="InterPro" id="IPR000014">
    <property type="entry name" value="PAS"/>
</dbReference>
<dbReference type="AlphaFoldDB" id="E6QIY0"/>
<dbReference type="PANTHER" id="PTHR43711">
    <property type="entry name" value="TWO-COMPONENT HISTIDINE KINASE"/>
    <property type="match status" value="1"/>
</dbReference>
<dbReference type="SUPFAM" id="SSF55874">
    <property type="entry name" value="ATPase domain of HSP90 chaperone/DNA topoisomerase II/histidine kinase"/>
    <property type="match status" value="1"/>
</dbReference>
<sequence length="595" mass="65959">MRQFSRERTSPISPGRMAGLSLAEIVGESFVETLMVEQDAYGWAMTKIADAAAGMVAGPYENLWRGYDGIPRRIHWTLRPMAGLDREIMQYLLLAGEDITDQRNAEIALLSTETRYQHVVESSLSFIFTTTLDGRFTSLNTITAKSLGYTVEELAGKPVSEILSPEAREIFAESLRRIASAGEFRGTVPMVRRDGVERRIEFSSRRMDMPGMASFVLTHGIDVTEQQVTEDELHLVRRQQELILAAVGDGIYGMDLEGRFTFINPAAAKMLGYSAEQLQEKLVHETIHHHHADGSTYSITNCAILNGMRKGEVARIRDDVFWRKDETNFPVEYVASPILDEGKIAGMVIAFQDVAEQRRLERMKDEFVSTVSHELRTPLTSLRASLGLIASGALEKRPEKQKQMIEVALANSDRLIRLVNDILDFDRVEKGGMALNREVIPVIDLLRRAADVAHEAATRASVTFRFDAAMHMVHADQERILQVLAELVSNAIKFSQPHTVVKLSAESAGPGEVIIIVADQGRGIAADKLEVIFERFHQGDASDARALGGTGMGLALCRQIVRQHGGRIWAESEPDKGSRFLFTLPAGSTAIDSAN</sequence>
<proteinExistence type="predicted"/>
<keyword evidence="6" id="KW-0902">Two-component regulatory system</keyword>
<evidence type="ECO:0000256" key="7">
    <source>
        <dbReference type="ARBA" id="ARBA00023136"/>
    </source>
</evidence>
<evidence type="ECO:0000256" key="1">
    <source>
        <dbReference type="ARBA" id="ARBA00000085"/>
    </source>
</evidence>
<dbReference type="SUPFAM" id="SSF47384">
    <property type="entry name" value="Homodimeric domain of signal transducing histidine kinase"/>
    <property type="match status" value="1"/>
</dbReference>
<organism evidence="10">
    <name type="scientific">mine drainage metagenome</name>
    <dbReference type="NCBI Taxonomy" id="410659"/>
    <lineage>
        <taxon>unclassified sequences</taxon>
        <taxon>metagenomes</taxon>
        <taxon>ecological metagenomes</taxon>
    </lineage>
</organism>
<keyword evidence="4 10" id="KW-0808">Transferase</keyword>
<evidence type="ECO:0000256" key="6">
    <source>
        <dbReference type="ARBA" id="ARBA00023012"/>
    </source>
</evidence>
<keyword evidence="5 10" id="KW-0418">Kinase</keyword>
<dbReference type="Gene3D" id="3.30.565.10">
    <property type="entry name" value="Histidine kinase-like ATPase, C-terminal domain"/>
    <property type="match status" value="1"/>
</dbReference>
<dbReference type="PRINTS" id="PR00344">
    <property type="entry name" value="BCTRLSENSOR"/>
</dbReference>
<feature type="domain" description="PAS" evidence="9">
    <location>
        <begin position="236"/>
        <end position="288"/>
    </location>
</feature>
<dbReference type="InterPro" id="IPR003594">
    <property type="entry name" value="HATPase_dom"/>
</dbReference>
<keyword evidence="3" id="KW-0597">Phosphoprotein</keyword>
<dbReference type="FunFam" id="3.30.565.10:FF:000006">
    <property type="entry name" value="Sensor histidine kinase WalK"/>
    <property type="match status" value="1"/>
</dbReference>
<dbReference type="InterPro" id="IPR036097">
    <property type="entry name" value="HisK_dim/P_sf"/>
</dbReference>
<dbReference type="SMART" id="SM00091">
    <property type="entry name" value="PAS"/>
    <property type="match status" value="2"/>
</dbReference>
<evidence type="ECO:0000256" key="5">
    <source>
        <dbReference type="ARBA" id="ARBA00022777"/>
    </source>
</evidence>
<dbReference type="SUPFAM" id="SSF55785">
    <property type="entry name" value="PYP-like sensor domain (PAS domain)"/>
    <property type="match status" value="3"/>
</dbReference>
<dbReference type="EC" id="2.7.13.3" evidence="2"/>
<dbReference type="SMART" id="SM00086">
    <property type="entry name" value="PAC"/>
    <property type="match status" value="2"/>
</dbReference>
<dbReference type="InterPro" id="IPR050736">
    <property type="entry name" value="Sensor_HK_Regulatory"/>
</dbReference>
<comment type="caution">
    <text evidence="10">The sequence shown here is derived from an EMBL/GenBank/DDBJ whole genome shotgun (WGS) entry which is preliminary data.</text>
</comment>
<feature type="domain" description="Histidine kinase" evidence="8">
    <location>
        <begin position="370"/>
        <end position="588"/>
    </location>
</feature>
<dbReference type="InterPro" id="IPR036890">
    <property type="entry name" value="HATPase_C_sf"/>
</dbReference>
<dbReference type="InterPro" id="IPR004358">
    <property type="entry name" value="Sig_transdc_His_kin-like_C"/>
</dbReference>
<dbReference type="NCBIfam" id="TIGR00229">
    <property type="entry name" value="sensory_box"/>
    <property type="match status" value="2"/>
</dbReference>
<dbReference type="InterPro" id="IPR001610">
    <property type="entry name" value="PAC"/>
</dbReference>
<evidence type="ECO:0000313" key="10">
    <source>
        <dbReference type="EMBL" id="CBI07196.1"/>
    </source>
</evidence>
<protein>
    <recommendedName>
        <fullName evidence="2">histidine kinase</fullName>
        <ecNumber evidence="2">2.7.13.3</ecNumber>
    </recommendedName>
</protein>
<dbReference type="PROSITE" id="PS50112">
    <property type="entry name" value="PAS"/>
    <property type="match status" value="2"/>
</dbReference>
<dbReference type="Pfam" id="PF08448">
    <property type="entry name" value="PAS_4"/>
    <property type="match status" value="1"/>
</dbReference>